<dbReference type="InterPro" id="IPR036641">
    <property type="entry name" value="HPT_dom_sf"/>
</dbReference>
<dbReference type="PANTHER" id="PTHR43395">
    <property type="entry name" value="SENSOR HISTIDINE KINASE CHEA"/>
    <property type="match status" value="1"/>
</dbReference>
<gene>
    <name evidence="10" type="ORF">MNBD_GAMMA26-1830</name>
</gene>
<dbReference type="Pfam" id="PF01627">
    <property type="entry name" value="Hpt"/>
    <property type="match status" value="2"/>
</dbReference>
<reference evidence="10" key="1">
    <citation type="submission" date="2018-06" db="EMBL/GenBank/DDBJ databases">
        <authorList>
            <person name="Zhirakovskaya E."/>
        </authorList>
    </citation>
    <scope>NUCLEOTIDE SEQUENCE</scope>
</reference>
<dbReference type="Gene3D" id="2.30.30.40">
    <property type="entry name" value="SH3 Domains"/>
    <property type="match status" value="1"/>
</dbReference>
<feature type="domain" description="HPt" evidence="9">
    <location>
        <begin position="1"/>
        <end position="108"/>
    </location>
</feature>
<dbReference type="InterPro" id="IPR003594">
    <property type="entry name" value="HATPase_dom"/>
</dbReference>
<dbReference type="EMBL" id="UOFX01000080">
    <property type="protein sequence ID" value="VAX11003.1"/>
    <property type="molecule type" value="Genomic_DNA"/>
</dbReference>
<keyword evidence="3" id="KW-0597">Phosphoprotein</keyword>
<dbReference type="SMART" id="SM01231">
    <property type="entry name" value="H-kinase_dim"/>
    <property type="match status" value="1"/>
</dbReference>
<dbReference type="Pfam" id="PF01584">
    <property type="entry name" value="CheW"/>
    <property type="match status" value="1"/>
</dbReference>
<dbReference type="Gene3D" id="1.10.287.560">
    <property type="entry name" value="Histidine kinase CheA-like, homodimeric domain"/>
    <property type="match status" value="1"/>
</dbReference>
<evidence type="ECO:0000313" key="10">
    <source>
        <dbReference type="EMBL" id="VAX11003.1"/>
    </source>
</evidence>
<dbReference type="FunFam" id="3.30.565.10:FF:000016">
    <property type="entry name" value="Chemotaxis protein CheA, putative"/>
    <property type="match status" value="1"/>
</dbReference>
<feature type="domain" description="Histidine kinase" evidence="7">
    <location>
        <begin position="737"/>
        <end position="972"/>
    </location>
</feature>
<dbReference type="InterPro" id="IPR004358">
    <property type="entry name" value="Sig_transdc_His_kin-like_C"/>
</dbReference>
<evidence type="ECO:0000256" key="2">
    <source>
        <dbReference type="ARBA" id="ARBA00012438"/>
    </source>
</evidence>
<dbReference type="InterPro" id="IPR005467">
    <property type="entry name" value="His_kinase_dom"/>
</dbReference>
<evidence type="ECO:0000256" key="1">
    <source>
        <dbReference type="ARBA" id="ARBA00000085"/>
    </source>
</evidence>
<dbReference type="SUPFAM" id="SSF55874">
    <property type="entry name" value="ATPase domain of HSP90 chaperone/DNA topoisomerase II/histidine kinase"/>
    <property type="match status" value="1"/>
</dbReference>
<feature type="region of interest" description="Disordered" evidence="6">
    <location>
        <begin position="665"/>
        <end position="701"/>
    </location>
</feature>
<dbReference type="SUPFAM" id="SSF47384">
    <property type="entry name" value="Homodimeric domain of signal transducing histidine kinase"/>
    <property type="match status" value="1"/>
</dbReference>
<dbReference type="SMART" id="SM00073">
    <property type="entry name" value="HPT"/>
    <property type="match status" value="2"/>
</dbReference>
<dbReference type="EC" id="2.7.13.3" evidence="2"/>
<feature type="compositionally biased region" description="Polar residues" evidence="6">
    <location>
        <begin position="257"/>
        <end position="267"/>
    </location>
</feature>
<feature type="region of interest" description="Disordered" evidence="6">
    <location>
        <begin position="604"/>
        <end position="624"/>
    </location>
</feature>
<feature type="compositionally biased region" description="Basic and acidic residues" evidence="6">
    <location>
        <begin position="692"/>
        <end position="701"/>
    </location>
</feature>
<feature type="domain" description="CheW-like" evidence="8">
    <location>
        <begin position="974"/>
        <end position="1107"/>
    </location>
</feature>
<comment type="catalytic activity">
    <reaction evidence="1">
        <text>ATP + protein L-histidine = ADP + protein N-phospho-L-histidine.</text>
        <dbReference type="EC" id="2.7.13.3"/>
    </reaction>
</comment>
<dbReference type="GO" id="GO:0006935">
    <property type="term" value="P:chemotaxis"/>
    <property type="evidence" value="ECO:0007669"/>
    <property type="project" value="UniProtKB-KW"/>
</dbReference>
<dbReference type="CDD" id="cd00731">
    <property type="entry name" value="CheA_reg"/>
    <property type="match status" value="1"/>
</dbReference>
<evidence type="ECO:0000256" key="6">
    <source>
        <dbReference type="SAM" id="MobiDB-lite"/>
    </source>
</evidence>
<dbReference type="InterPro" id="IPR004105">
    <property type="entry name" value="CheA-like_dim"/>
</dbReference>
<dbReference type="Gene3D" id="1.20.120.160">
    <property type="entry name" value="HPT domain"/>
    <property type="match status" value="2"/>
</dbReference>
<dbReference type="Pfam" id="PF02895">
    <property type="entry name" value="H-kinase_dim"/>
    <property type="match status" value="1"/>
</dbReference>
<dbReference type="PRINTS" id="PR00344">
    <property type="entry name" value="BCTRLSENSOR"/>
</dbReference>
<evidence type="ECO:0000259" key="9">
    <source>
        <dbReference type="PROSITE" id="PS50894"/>
    </source>
</evidence>
<dbReference type="CDD" id="cd16916">
    <property type="entry name" value="HATPase_CheA-like"/>
    <property type="match status" value="1"/>
</dbReference>
<dbReference type="AlphaFoldDB" id="A0A3B1BFX9"/>
<dbReference type="PANTHER" id="PTHR43395:SF1">
    <property type="entry name" value="CHEMOTAXIS PROTEIN CHEA"/>
    <property type="match status" value="1"/>
</dbReference>
<keyword evidence="4" id="KW-0808">Transferase</keyword>
<feature type="region of interest" description="Disordered" evidence="6">
    <location>
        <begin position="445"/>
        <end position="469"/>
    </location>
</feature>
<dbReference type="Pfam" id="PF02518">
    <property type="entry name" value="HATPase_c"/>
    <property type="match status" value="1"/>
</dbReference>
<evidence type="ECO:0000259" key="7">
    <source>
        <dbReference type="PROSITE" id="PS50109"/>
    </source>
</evidence>
<dbReference type="SUPFAM" id="SSF47226">
    <property type="entry name" value="Histidine-containing phosphotransfer domain, HPT domain"/>
    <property type="match status" value="2"/>
</dbReference>
<dbReference type="FunFam" id="2.30.30.40:FF:000048">
    <property type="entry name" value="Chemotaxis protein CheA, putative"/>
    <property type="match status" value="1"/>
</dbReference>
<dbReference type="InterPro" id="IPR037006">
    <property type="entry name" value="CheA-like_homodim_sf"/>
</dbReference>
<evidence type="ECO:0000256" key="5">
    <source>
        <dbReference type="ARBA" id="ARBA00022777"/>
    </source>
</evidence>
<name>A0A3B1BFX9_9ZZZZ</name>
<accession>A0A3B1BFX9</accession>
<evidence type="ECO:0000256" key="4">
    <source>
        <dbReference type="ARBA" id="ARBA00022679"/>
    </source>
</evidence>
<feature type="region of interest" description="Disordered" evidence="6">
    <location>
        <begin position="257"/>
        <end position="277"/>
    </location>
</feature>
<proteinExistence type="predicted"/>
<dbReference type="Gene3D" id="3.30.565.10">
    <property type="entry name" value="Histidine kinase-like ATPase, C-terminal domain"/>
    <property type="match status" value="1"/>
</dbReference>
<dbReference type="PROSITE" id="PS50851">
    <property type="entry name" value="CHEW"/>
    <property type="match status" value="1"/>
</dbReference>
<dbReference type="InterPro" id="IPR008207">
    <property type="entry name" value="Sig_transdc_His_kin_Hpt_dom"/>
</dbReference>
<dbReference type="InterPro" id="IPR036890">
    <property type="entry name" value="HATPase_C_sf"/>
</dbReference>
<dbReference type="SMART" id="SM00387">
    <property type="entry name" value="HATPase_c"/>
    <property type="match status" value="1"/>
</dbReference>
<dbReference type="PROSITE" id="PS50894">
    <property type="entry name" value="HPT"/>
    <property type="match status" value="2"/>
</dbReference>
<dbReference type="InterPro" id="IPR051315">
    <property type="entry name" value="Bact_Chemotaxis_CheA"/>
</dbReference>
<dbReference type="GO" id="GO:0005737">
    <property type="term" value="C:cytoplasm"/>
    <property type="evidence" value="ECO:0007669"/>
    <property type="project" value="InterPro"/>
</dbReference>
<dbReference type="GO" id="GO:0005524">
    <property type="term" value="F:ATP binding"/>
    <property type="evidence" value="ECO:0007669"/>
    <property type="project" value="UniProtKB-KW"/>
</dbReference>
<dbReference type="InterPro" id="IPR036061">
    <property type="entry name" value="CheW-like_dom_sf"/>
</dbReference>
<evidence type="ECO:0000256" key="3">
    <source>
        <dbReference type="ARBA" id="ARBA00022553"/>
    </source>
</evidence>
<sequence length="1137" mass="126641">MSDIDMSLLPDFIVEAEEHLEEMELMLLQLVQDPGNLKLLDDIFRPIHTIKGGAQYIGLEKISKLAHRLEDLLDLLREGNKPSSDEIIEILIVARDRITLLVAELSANSSEESSVDDLVDTLHKMLEADADGEVIESAPPQDDAATPLWGDYQEDDEELFAVFMNHLQVKFAALTLLAQELSQDSDQVMVLHESLELIDALRSSANYMDYVELVQRYQTWKSEVETAIDAVSQGGLPSFEFMERNITELKNSFPQLKTADSATQQVEQPLDQAPPPPDELVDGDVTDAVMQAFSAMENTEMSEPEMPASTSKSPSTAEIDLSLLPDFLVEAEEHLEEMELMLLQLIGEPDNLDLLNDIFRPIHTIKGGAQYIGLERISQLAHRLEDLLDLLREGSKPSSSTMVDTMITARDRIVLLVKELRASSCEESLVDDLVTVLTGMIEGDADSDTMAPADALPQDDDARTEEGYQESDDVELFEIFLDHLRENYIELTLLAKDLPHSNDKITLLDQSLKLIKSLSSSANYMDYVELIQSYRLWSSEVEQAIADLTQGESPEPDVLDGHLYELQQLFPQLADAEITPAALEAGESQIKVVVNEPVAGGLQDTLAKKDSDARSASTESMAPSGELYNNLASALDASLDLGSDVDDYQNLQQIFEELVSKDTEQAASAQKGKNTKKGRPKQTALTRKAKQEHKTPESKIKKSVRVDADKIDALMNQVGELVVDRSYFLQLFNEIHDLQHHFKETLGLEQQEVKRIRTFAYRLGEAIASLGRTSGELQEGIMKMRMLPVSHIFNRYPRLIHDLTRNSGKQVNLVVKGEDTELDRMIVEEVSDPLIHIIRNAVDHGIENTADRAKAGKPEKGTLILEAYQESNHIVIEVTDDGRGIDPEKIRKKALEKGMYSHEELHGFGMDELIPLILTAGFSTADKITGTSGRGVGMDVVKNNIEKLNGTLEIDSKYGVGTQMRLKIPLTLAIIHALMVRVSGEMYTIPLANVDETVRVFDHEITMIEGIEVIHLRGQTLPIFRLATLFDENMTSQVDKSFVVIVNVAGQRTGFVVDELLGQEEVVIKPLDDYVQEKSGFSGATIIGDGRISLILDVYDLVRMTANRQAKKHQQQTQMLKSNICRNGSHSQQVQVV</sequence>
<protein>
    <recommendedName>
        <fullName evidence="2">histidine kinase</fullName>
        <ecNumber evidence="2">2.7.13.3</ecNumber>
    </recommendedName>
</protein>
<dbReference type="InterPro" id="IPR036097">
    <property type="entry name" value="HisK_dim/P_sf"/>
</dbReference>
<dbReference type="SUPFAM" id="SSF50341">
    <property type="entry name" value="CheW-like"/>
    <property type="match status" value="1"/>
</dbReference>
<dbReference type="SMART" id="SM00260">
    <property type="entry name" value="CheW"/>
    <property type="match status" value="1"/>
</dbReference>
<evidence type="ECO:0000259" key="8">
    <source>
        <dbReference type="PROSITE" id="PS50851"/>
    </source>
</evidence>
<dbReference type="GO" id="GO:0000155">
    <property type="term" value="F:phosphorelay sensor kinase activity"/>
    <property type="evidence" value="ECO:0007669"/>
    <property type="project" value="InterPro"/>
</dbReference>
<dbReference type="CDD" id="cd00088">
    <property type="entry name" value="HPT"/>
    <property type="match status" value="2"/>
</dbReference>
<dbReference type="PROSITE" id="PS50109">
    <property type="entry name" value="HIS_KIN"/>
    <property type="match status" value="1"/>
</dbReference>
<feature type="domain" description="HPt" evidence="9">
    <location>
        <begin position="316"/>
        <end position="420"/>
    </location>
</feature>
<keyword evidence="5 10" id="KW-0418">Kinase</keyword>
<dbReference type="InterPro" id="IPR002545">
    <property type="entry name" value="CheW-lke_dom"/>
</dbReference>
<organism evidence="10">
    <name type="scientific">hydrothermal vent metagenome</name>
    <dbReference type="NCBI Taxonomy" id="652676"/>
    <lineage>
        <taxon>unclassified sequences</taxon>
        <taxon>metagenomes</taxon>
        <taxon>ecological metagenomes</taxon>
    </lineage>
</organism>